<dbReference type="SUPFAM" id="SSF54427">
    <property type="entry name" value="NTF2-like"/>
    <property type="match status" value="1"/>
</dbReference>
<dbReference type="InterPro" id="IPR032710">
    <property type="entry name" value="NTF2-like_dom_sf"/>
</dbReference>
<reference evidence="1 2" key="1">
    <citation type="submission" date="2016-10" db="EMBL/GenBank/DDBJ databases">
        <authorList>
            <person name="de Groot N.N."/>
        </authorList>
    </citation>
    <scope>NUCLEOTIDE SEQUENCE [LARGE SCALE GENOMIC DNA]</scope>
    <source>
        <strain evidence="1 2">S137</strain>
    </source>
</reference>
<organism evidence="1 2">
    <name type="scientific">Selenomonas ruminantium</name>
    <dbReference type="NCBI Taxonomy" id="971"/>
    <lineage>
        <taxon>Bacteria</taxon>
        <taxon>Bacillati</taxon>
        <taxon>Bacillota</taxon>
        <taxon>Negativicutes</taxon>
        <taxon>Selenomonadales</taxon>
        <taxon>Selenomonadaceae</taxon>
        <taxon>Selenomonas</taxon>
    </lineage>
</organism>
<proteinExistence type="predicted"/>
<name>A0A1H0NC47_SELRU</name>
<evidence type="ECO:0008006" key="3">
    <source>
        <dbReference type="Google" id="ProtNLM"/>
    </source>
</evidence>
<evidence type="ECO:0000313" key="2">
    <source>
        <dbReference type="Proteomes" id="UP000182412"/>
    </source>
</evidence>
<dbReference type="AlphaFoldDB" id="A0A1H0NC47"/>
<evidence type="ECO:0000313" key="1">
    <source>
        <dbReference type="EMBL" id="SDO89985.1"/>
    </source>
</evidence>
<accession>A0A1H0NC47</accession>
<protein>
    <recommendedName>
        <fullName evidence="3">SnoaL-like domain-containing protein</fullName>
    </recommendedName>
</protein>
<sequence>MDSYEEICKALELVEGQLFAEKYDFCCPRVQLGKDMAVLTYQLFADTKLFGKPFSMQYNCIEIFQQEEAGWQVIHSTWSFILPMTMDFSAFAKEEIL</sequence>
<dbReference type="EMBL" id="FNJQ01000003">
    <property type="protein sequence ID" value="SDO89985.1"/>
    <property type="molecule type" value="Genomic_DNA"/>
</dbReference>
<dbReference type="Proteomes" id="UP000182412">
    <property type="component" value="Unassembled WGS sequence"/>
</dbReference>
<dbReference type="Gene3D" id="3.10.450.50">
    <property type="match status" value="1"/>
</dbReference>
<gene>
    <name evidence="1" type="ORF">SAMN05216366_10321</name>
</gene>